<organism evidence="1 2">
    <name type="scientific">Paractinoplanes hotanensis</name>
    <dbReference type="NCBI Taxonomy" id="2906497"/>
    <lineage>
        <taxon>Bacteria</taxon>
        <taxon>Bacillati</taxon>
        <taxon>Actinomycetota</taxon>
        <taxon>Actinomycetes</taxon>
        <taxon>Micromonosporales</taxon>
        <taxon>Micromonosporaceae</taxon>
        <taxon>Paractinoplanes</taxon>
    </lineage>
</organism>
<gene>
    <name evidence="1" type="ORF">LXN57_16300</name>
</gene>
<dbReference type="Proteomes" id="UP001523216">
    <property type="component" value="Unassembled WGS sequence"/>
</dbReference>
<evidence type="ECO:0008006" key="3">
    <source>
        <dbReference type="Google" id="ProtNLM"/>
    </source>
</evidence>
<evidence type="ECO:0000313" key="2">
    <source>
        <dbReference type="Proteomes" id="UP001523216"/>
    </source>
</evidence>
<proteinExistence type="predicted"/>
<dbReference type="RefSeq" id="WP_251799003.1">
    <property type="nucleotide sequence ID" value="NZ_JAMQOL010000019.1"/>
</dbReference>
<accession>A0ABT0XZD0</accession>
<sequence>MGDDLDDGLVTRWGAAGTNDVQRIEAADWREWPGELSLFDDRDEAVRVARDKLVPAEGSGHVLRVQTRDDEPTGVIVEEADWRGPVPEAEFAGGPDLPAAWRAYLRSSSWLRRGWLPSGKYVWLYPPAEARQLLAIWETESTHPGIALIGGDGGLENFVLDLRHNPAPVLLVSNASESWEDAVVQSADVESFIARIEDGTFDLTWTD</sequence>
<keyword evidence="2" id="KW-1185">Reference proteome</keyword>
<name>A0ABT0XZD0_9ACTN</name>
<reference evidence="1 2" key="1">
    <citation type="submission" date="2022-06" db="EMBL/GenBank/DDBJ databases">
        <title>Actinoplanes abujensis sp. nov., isolated from Nigerian arid soil.</title>
        <authorList>
            <person name="Ding P."/>
        </authorList>
    </citation>
    <scope>NUCLEOTIDE SEQUENCE [LARGE SCALE GENOMIC DNA]</scope>
    <source>
        <strain evidence="2">TRM88002</strain>
    </source>
</reference>
<comment type="caution">
    <text evidence="1">The sequence shown here is derived from an EMBL/GenBank/DDBJ whole genome shotgun (WGS) entry which is preliminary data.</text>
</comment>
<dbReference type="EMBL" id="JAMQOL010000019">
    <property type="protein sequence ID" value="MCM4079136.1"/>
    <property type="molecule type" value="Genomic_DNA"/>
</dbReference>
<protein>
    <recommendedName>
        <fullName evidence="3">SMI1/KNR4 family protein</fullName>
    </recommendedName>
</protein>
<evidence type="ECO:0000313" key="1">
    <source>
        <dbReference type="EMBL" id="MCM4079136.1"/>
    </source>
</evidence>